<feature type="region of interest" description="Disordered" evidence="10">
    <location>
        <begin position="607"/>
        <end position="627"/>
    </location>
</feature>
<dbReference type="Pfam" id="PF00271">
    <property type="entry name" value="Helicase_C"/>
    <property type="match status" value="1"/>
</dbReference>
<dbReference type="PROSITE" id="PS51195">
    <property type="entry name" value="Q_MOTIF"/>
    <property type="match status" value="1"/>
</dbReference>
<dbReference type="GO" id="GO:0003723">
    <property type="term" value="F:RNA binding"/>
    <property type="evidence" value="ECO:0007669"/>
    <property type="project" value="UniProtKB-KW"/>
</dbReference>
<keyword evidence="6" id="KW-0694">RNA-binding</keyword>
<feature type="region of interest" description="Disordered" evidence="10">
    <location>
        <begin position="517"/>
        <end position="548"/>
    </location>
</feature>
<evidence type="ECO:0000313" key="15">
    <source>
        <dbReference type="Proteomes" id="UP001151582"/>
    </source>
</evidence>
<comment type="similarity">
    <text evidence="9">Belongs to the DEAD box helicase family.</text>
</comment>
<evidence type="ECO:0000259" key="13">
    <source>
        <dbReference type="PROSITE" id="PS51195"/>
    </source>
</evidence>
<dbReference type="InterPro" id="IPR027417">
    <property type="entry name" value="P-loop_NTPase"/>
</dbReference>
<dbReference type="GO" id="GO:0005524">
    <property type="term" value="F:ATP binding"/>
    <property type="evidence" value="ECO:0007669"/>
    <property type="project" value="UniProtKB-KW"/>
</dbReference>
<dbReference type="Gene3D" id="3.40.50.300">
    <property type="entry name" value="P-loop containing nucleotide triphosphate hydrolases"/>
    <property type="match status" value="2"/>
</dbReference>
<feature type="domain" description="Helicase ATP-binding" evidence="11">
    <location>
        <begin position="64"/>
        <end position="257"/>
    </location>
</feature>
<dbReference type="AlphaFoldDB" id="A0A9W8ECL3"/>
<accession>A0A9W8ECL3</accession>
<keyword evidence="4 9" id="KW-0347">Helicase</keyword>
<protein>
    <recommendedName>
        <fullName evidence="1">RNA helicase</fullName>
        <ecNumber evidence="1">3.6.4.13</ecNumber>
    </recommendedName>
</protein>
<evidence type="ECO:0000256" key="6">
    <source>
        <dbReference type="ARBA" id="ARBA00022884"/>
    </source>
</evidence>
<dbReference type="SMART" id="SM00487">
    <property type="entry name" value="DEXDc"/>
    <property type="match status" value="1"/>
</dbReference>
<dbReference type="PANTHER" id="PTHR47959">
    <property type="entry name" value="ATP-DEPENDENT RNA HELICASE RHLE-RELATED"/>
    <property type="match status" value="1"/>
</dbReference>
<feature type="domain" description="Helicase C-terminal" evidence="12">
    <location>
        <begin position="310"/>
        <end position="448"/>
    </location>
</feature>
<dbReference type="PANTHER" id="PTHR47959:SF1">
    <property type="entry name" value="ATP-DEPENDENT RNA HELICASE DBPA"/>
    <property type="match status" value="1"/>
</dbReference>
<feature type="region of interest" description="Disordered" evidence="10">
    <location>
        <begin position="1"/>
        <end position="21"/>
    </location>
</feature>
<dbReference type="EMBL" id="JANBQB010000213">
    <property type="protein sequence ID" value="KAJ1979553.1"/>
    <property type="molecule type" value="Genomic_DNA"/>
</dbReference>
<evidence type="ECO:0000259" key="12">
    <source>
        <dbReference type="PROSITE" id="PS51194"/>
    </source>
</evidence>
<dbReference type="InterPro" id="IPR014014">
    <property type="entry name" value="RNA_helicase_DEAD_Q_motif"/>
</dbReference>
<dbReference type="SMART" id="SM00490">
    <property type="entry name" value="HELICc"/>
    <property type="match status" value="1"/>
</dbReference>
<gene>
    <name evidence="14" type="ORF">H4R34_002786</name>
</gene>
<dbReference type="GO" id="GO:0003724">
    <property type="term" value="F:RNA helicase activity"/>
    <property type="evidence" value="ECO:0007669"/>
    <property type="project" value="UniProtKB-EC"/>
</dbReference>
<dbReference type="Proteomes" id="UP001151582">
    <property type="component" value="Unassembled WGS sequence"/>
</dbReference>
<dbReference type="PROSITE" id="PS51192">
    <property type="entry name" value="HELICASE_ATP_BIND_1"/>
    <property type="match status" value="1"/>
</dbReference>
<evidence type="ECO:0000256" key="8">
    <source>
        <dbReference type="PROSITE-ProRule" id="PRU00552"/>
    </source>
</evidence>
<evidence type="ECO:0000256" key="10">
    <source>
        <dbReference type="SAM" id="MobiDB-lite"/>
    </source>
</evidence>
<dbReference type="OrthoDB" id="434041at2759"/>
<dbReference type="InterPro" id="IPR001650">
    <property type="entry name" value="Helicase_C-like"/>
</dbReference>
<evidence type="ECO:0000313" key="14">
    <source>
        <dbReference type="EMBL" id="KAJ1979553.1"/>
    </source>
</evidence>
<evidence type="ECO:0000256" key="3">
    <source>
        <dbReference type="ARBA" id="ARBA00022801"/>
    </source>
</evidence>
<evidence type="ECO:0000256" key="1">
    <source>
        <dbReference type="ARBA" id="ARBA00012552"/>
    </source>
</evidence>
<proteinExistence type="inferred from homology"/>
<evidence type="ECO:0000259" key="11">
    <source>
        <dbReference type="PROSITE" id="PS51192"/>
    </source>
</evidence>
<dbReference type="GO" id="GO:0005829">
    <property type="term" value="C:cytosol"/>
    <property type="evidence" value="ECO:0007669"/>
    <property type="project" value="TreeGrafter"/>
</dbReference>
<dbReference type="PROSITE" id="PS00039">
    <property type="entry name" value="DEAD_ATP_HELICASE"/>
    <property type="match status" value="1"/>
</dbReference>
<keyword evidence="3 9" id="KW-0378">Hydrolase</keyword>
<sequence length="639" mass="69951">MPGHDVPPSPVPAPLARPHHNLPDLDKELAQVGSFDQLVKDPQLLASLQASGYDAPSPIQWKAIPLGRLGLDVIAQAKSGTGKTIVFSVLAIEAVSRCRHLDSPAERPTGLQVLILAPTREVAMQIYQVVYQLIQGMGPPWKDKGVCQAFIGGMPLREDLAKAPTTRIAVGTPGRINQLLVLGAFVTMDFQMVVLDEADKLMEGSFQATIRDIVGLVAPLSSSSSPASRRQVLAFSATYDTELLETLRTLTHEPQYIMQTATDPAPTLSNVRQFYYPVVLSATDPTDEGQATAAQHRATIQQQKTVATLHLFQQLSFYQCMVFLNHSQRGQQLVAELTQRGYPAVWISAHLTQPERLAIMTQVRNFAVRVVVCSDLLARGIDIDRVDLVILWDMPRDPETYFHRVGRTGRFGARGTAVTLIGDQDEQEALAILRSQLQAPVYPIDTLLSPKKSVAVTTPSTPTTGEKWPRIALRPDEQAAYDKLLEQSKVTPAPTDPIAYPSVEQVSPPVIVKKRKLSNVASTSSERLSRRRMHHSVPVNASALPAGKPMDAGNQLQKPSADASLLRTPRVEVKEFDTCHVSLHPDQQPWSLPFPFNHASANSQAWELSGSNAHHPPPEKDPATSAYPYGHLASLLFPG</sequence>
<keyword evidence="15" id="KW-1185">Reference proteome</keyword>
<dbReference type="CDD" id="cd18787">
    <property type="entry name" value="SF2_C_DEAD"/>
    <property type="match status" value="1"/>
</dbReference>
<feature type="domain" description="DEAD-box RNA helicase Q" evidence="13">
    <location>
        <begin position="33"/>
        <end position="61"/>
    </location>
</feature>
<comment type="caution">
    <text evidence="14">The sequence shown here is derived from an EMBL/GenBank/DDBJ whole genome shotgun (WGS) entry which is preliminary data.</text>
</comment>
<keyword evidence="5 9" id="KW-0067">ATP-binding</keyword>
<evidence type="ECO:0000256" key="5">
    <source>
        <dbReference type="ARBA" id="ARBA00022840"/>
    </source>
</evidence>
<dbReference type="InterPro" id="IPR000629">
    <property type="entry name" value="RNA-helicase_DEAD-box_CS"/>
</dbReference>
<evidence type="ECO:0000256" key="9">
    <source>
        <dbReference type="RuleBase" id="RU000492"/>
    </source>
</evidence>
<reference evidence="14" key="1">
    <citation type="submission" date="2022-07" db="EMBL/GenBank/DDBJ databases">
        <title>Phylogenomic reconstructions and comparative analyses of Kickxellomycotina fungi.</title>
        <authorList>
            <person name="Reynolds N.K."/>
            <person name="Stajich J.E."/>
            <person name="Barry K."/>
            <person name="Grigoriev I.V."/>
            <person name="Crous P."/>
            <person name="Smith M.E."/>
        </authorList>
    </citation>
    <scope>NUCLEOTIDE SEQUENCE</scope>
    <source>
        <strain evidence="14">RSA 567</strain>
    </source>
</reference>
<dbReference type="SUPFAM" id="SSF52540">
    <property type="entry name" value="P-loop containing nucleoside triphosphate hydrolases"/>
    <property type="match status" value="1"/>
</dbReference>
<evidence type="ECO:0000256" key="2">
    <source>
        <dbReference type="ARBA" id="ARBA00022741"/>
    </source>
</evidence>
<dbReference type="GO" id="GO:0016787">
    <property type="term" value="F:hydrolase activity"/>
    <property type="evidence" value="ECO:0007669"/>
    <property type="project" value="UniProtKB-KW"/>
</dbReference>
<dbReference type="InterPro" id="IPR050079">
    <property type="entry name" value="DEAD_box_RNA_helicase"/>
</dbReference>
<feature type="short sequence motif" description="Q motif" evidence="8">
    <location>
        <begin position="33"/>
        <end position="61"/>
    </location>
</feature>
<dbReference type="EC" id="3.6.4.13" evidence="1"/>
<dbReference type="InterPro" id="IPR014001">
    <property type="entry name" value="Helicase_ATP-bd"/>
</dbReference>
<evidence type="ECO:0000256" key="7">
    <source>
        <dbReference type="ARBA" id="ARBA00047984"/>
    </source>
</evidence>
<comment type="catalytic activity">
    <reaction evidence="7">
        <text>ATP + H2O = ADP + phosphate + H(+)</text>
        <dbReference type="Rhea" id="RHEA:13065"/>
        <dbReference type="ChEBI" id="CHEBI:15377"/>
        <dbReference type="ChEBI" id="CHEBI:15378"/>
        <dbReference type="ChEBI" id="CHEBI:30616"/>
        <dbReference type="ChEBI" id="CHEBI:43474"/>
        <dbReference type="ChEBI" id="CHEBI:456216"/>
        <dbReference type="EC" id="3.6.4.13"/>
    </reaction>
</comment>
<feature type="compositionally biased region" description="Pro residues" evidence="10">
    <location>
        <begin position="1"/>
        <end position="15"/>
    </location>
</feature>
<dbReference type="PROSITE" id="PS51194">
    <property type="entry name" value="HELICASE_CTER"/>
    <property type="match status" value="1"/>
</dbReference>
<dbReference type="InterPro" id="IPR011545">
    <property type="entry name" value="DEAD/DEAH_box_helicase_dom"/>
</dbReference>
<keyword evidence="2 9" id="KW-0547">Nucleotide-binding</keyword>
<dbReference type="Pfam" id="PF00270">
    <property type="entry name" value="DEAD"/>
    <property type="match status" value="1"/>
</dbReference>
<evidence type="ECO:0000256" key="4">
    <source>
        <dbReference type="ARBA" id="ARBA00022806"/>
    </source>
</evidence>
<organism evidence="14 15">
    <name type="scientific">Dimargaris verticillata</name>
    <dbReference type="NCBI Taxonomy" id="2761393"/>
    <lineage>
        <taxon>Eukaryota</taxon>
        <taxon>Fungi</taxon>
        <taxon>Fungi incertae sedis</taxon>
        <taxon>Zoopagomycota</taxon>
        <taxon>Kickxellomycotina</taxon>
        <taxon>Dimargaritomycetes</taxon>
        <taxon>Dimargaritales</taxon>
        <taxon>Dimargaritaceae</taxon>
        <taxon>Dimargaris</taxon>
    </lineage>
</organism>
<name>A0A9W8ECL3_9FUNG</name>